<dbReference type="RefSeq" id="WP_229739902.1">
    <property type="nucleotide sequence ID" value="NZ_BMNE01000003.1"/>
</dbReference>
<gene>
    <name evidence="2" type="ORF">GCM10011610_34860</name>
</gene>
<evidence type="ECO:0000313" key="2">
    <source>
        <dbReference type="EMBL" id="GGN82924.1"/>
    </source>
</evidence>
<sequence>MGESCTASSPRASPESGESRGPAFRSLVGAHTYERVDAEDKFHTAGRSPEGLPVGVHLIGPMFEDRTVLRLAELLEQEIGGFRPVFP</sequence>
<evidence type="ECO:0008006" key="4">
    <source>
        <dbReference type="Google" id="ProtNLM"/>
    </source>
</evidence>
<dbReference type="Proteomes" id="UP000658127">
    <property type="component" value="Unassembled WGS sequence"/>
</dbReference>
<feature type="region of interest" description="Disordered" evidence="1">
    <location>
        <begin position="1"/>
        <end position="25"/>
    </location>
</feature>
<organism evidence="2 3">
    <name type="scientific">Nocardia rhizosphaerihabitans</name>
    <dbReference type="NCBI Taxonomy" id="1691570"/>
    <lineage>
        <taxon>Bacteria</taxon>
        <taxon>Bacillati</taxon>
        <taxon>Actinomycetota</taxon>
        <taxon>Actinomycetes</taxon>
        <taxon>Mycobacteriales</taxon>
        <taxon>Nocardiaceae</taxon>
        <taxon>Nocardia</taxon>
    </lineage>
</organism>
<proteinExistence type="predicted"/>
<evidence type="ECO:0000256" key="1">
    <source>
        <dbReference type="SAM" id="MobiDB-lite"/>
    </source>
</evidence>
<keyword evidence="3" id="KW-1185">Reference proteome</keyword>
<dbReference type="Gene3D" id="1.20.5.320">
    <property type="entry name" value="6-Phosphogluconate Dehydrogenase, domain 3"/>
    <property type="match status" value="1"/>
</dbReference>
<dbReference type="InterPro" id="IPR036928">
    <property type="entry name" value="AS_sf"/>
</dbReference>
<accession>A0ABQ2KIQ4</accession>
<evidence type="ECO:0000313" key="3">
    <source>
        <dbReference type="Proteomes" id="UP000658127"/>
    </source>
</evidence>
<feature type="compositionally biased region" description="Polar residues" evidence="1">
    <location>
        <begin position="1"/>
        <end position="11"/>
    </location>
</feature>
<comment type="caution">
    <text evidence="2">The sequence shown here is derived from an EMBL/GenBank/DDBJ whole genome shotgun (WGS) entry which is preliminary data.</text>
</comment>
<dbReference type="Gene3D" id="3.90.1300.10">
    <property type="entry name" value="Amidase signature (AS) domain"/>
    <property type="match status" value="1"/>
</dbReference>
<name>A0ABQ2KIQ4_9NOCA</name>
<protein>
    <recommendedName>
        <fullName evidence="4">Amidase domain-containing protein</fullName>
    </recommendedName>
</protein>
<dbReference type="SUPFAM" id="SSF75304">
    <property type="entry name" value="Amidase signature (AS) enzymes"/>
    <property type="match status" value="1"/>
</dbReference>
<dbReference type="EMBL" id="BMNE01000003">
    <property type="protein sequence ID" value="GGN82924.1"/>
    <property type="molecule type" value="Genomic_DNA"/>
</dbReference>
<reference evidence="3" key="1">
    <citation type="journal article" date="2019" name="Int. J. Syst. Evol. Microbiol.">
        <title>The Global Catalogue of Microorganisms (GCM) 10K type strain sequencing project: providing services to taxonomists for standard genome sequencing and annotation.</title>
        <authorList>
            <consortium name="The Broad Institute Genomics Platform"/>
            <consortium name="The Broad Institute Genome Sequencing Center for Infectious Disease"/>
            <person name="Wu L."/>
            <person name="Ma J."/>
        </authorList>
    </citation>
    <scope>NUCLEOTIDE SEQUENCE [LARGE SCALE GENOMIC DNA]</scope>
    <source>
        <strain evidence="3">CGMCC 4.7329</strain>
    </source>
</reference>